<dbReference type="RefSeq" id="WP_250754097.1">
    <property type="nucleotide sequence ID" value="NZ_CP098401.1"/>
</dbReference>
<evidence type="ECO:0000313" key="3">
    <source>
        <dbReference type="Proteomes" id="UP001055580"/>
    </source>
</evidence>
<evidence type="ECO:0000256" key="1">
    <source>
        <dbReference type="SAM" id="SignalP"/>
    </source>
</evidence>
<sequence length="73" mass="7664">MAVISFLVFGAAFAASAWTLWATVAPQAPRIRDLLGNGPVALPSQAAYAPARSVMRDVRVRRSSAPSPQRAAA</sequence>
<proteinExistence type="predicted"/>
<dbReference type="Proteomes" id="UP001055580">
    <property type="component" value="Chromosome"/>
</dbReference>
<dbReference type="EMBL" id="CP098401">
    <property type="protein sequence ID" value="URW76589.1"/>
    <property type="molecule type" value="Genomic_DNA"/>
</dbReference>
<evidence type="ECO:0000313" key="2">
    <source>
        <dbReference type="EMBL" id="URW76589.1"/>
    </source>
</evidence>
<accession>A0ABY4TW07</accession>
<gene>
    <name evidence="2" type="ORF">M9980_05085</name>
</gene>
<keyword evidence="3" id="KW-1185">Reference proteome</keyword>
<feature type="chain" id="PRO_5047036668" evidence="1">
    <location>
        <begin position="18"/>
        <end position="73"/>
    </location>
</feature>
<organism evidence="2 3">
    <name type="scientific">Sphingomonas donggukensis</name>
    <dbReference type="NCBI Taxonomy" id="2949093"/>
    <lineage>
        <taxon>Bacteria</taxon>
        <taxon>Pseudomonadati</taxon>
        <taxon>Pseudomonadota</taxon>
        <taxon>Alphaproteobacteria</taxon>
        <taxon>Sphingomonadales</taxon>
        <taxon>Sphingomonadaceae</taxon>
        <taxon>Sphingomonas</taxon>
    </lineage>
</organism>
<keyword evidence="1" id="KW-0732">Signal</keyword>
<feature type="signal peptide" evidence="1">
    <location>
        <begin position="1"/>
        <end position="17"/>
    </location>
</feature>
<reference evidence="2" key="1">
    <citation type="submission" date="2022-05" db="EMBL/GenBank/DDBJ databases">
        <title>Sphingomonas sp. strain RMG20 Genome sequencing and assembly.</title>
        <authorList>
            <person name="Kim I."/>
        </authorList>
    </citation>
    <scope>NUCLEOTIDE SEQUENCE</scope>
    <source>
        <strain evidence="2">RMG20</strain>
    </source>
</reference>
<name>A0ABY4TW07_9SPHN</name>
<protein>
    <submittedName>
        <fullName evidence="2">Uncharacterized protein</fullName>
    </submittedName>
</protein>